<dbReference type="RefSeq" id="WP_224790839.1">
    <property type="nucleotide sequence ID" value="NZ_CABVIN010000005.1"/>
</dbReference>
<proteinExistence type="predicted"/>
<sequence>MRTNPLRADVETLITLDEPDIASRLQTSEASACCHEARLSGLIAAPLRFGLCCTGSGAPHGHR</sequence>
<evidence type="ECO:0000313" key="1">
    <source>
        <dbReference type="EMBL" id="VVP17197.1"/>
    </source>
</evidence>
<name>A0A5E7M128_PSEFL</name>
<evidence type="ECO:0000313" key="2">
    <source>
        <dbReference type="Proteomes" id="UP000377224"/>
    </source>
</evidence>
<gene>
    <name evidence="1" type="ORF">PS896_03645</name>
</gene>
<reference evidence="1 2" key="1">
    <citation type="submission" date="2019-09" db="EMBL/GenBank/DDBJ databases">
        <authorList>
            <person name="Chandra G."/>
            <person name="Truman W A."/>
        </authorList>
    </citation>
    <scope>NUCLEOTIDE SEQUENCE [LARGE SCALE GENOMIC DNA]</scope>
    <source>
        <strain evidence="1">PS896</strain>
    </source>
</reference>
<dbReference type="Proteomes" id="UP000377224">
    <property type="component" value="Unassembled WGS sequence"/>
</dbReference>
<dbReference type="EMBL" id="CABVIN010000005">
    <property type="protein sequence ID" value="VVP17197.1"/>
    <property type="molecule type" value="Genomic_DNA"/>
</dbReference>
<accession>A0A5E7M128</accession>
<organism evidence="1 2">
    <name type="scientific">Pseudomonas fluorescens</name>
    <dbReference type="NCBI Taxonomy" id="294"/>
    <lineage>
        <taxon>Bacteria</taxon>
        <taxon>Pseudomonadati</taxon>
        <taxon>Pseudomonadota</taxon>
        <taxon>Gammaproteobacteria</taxon>
        <taxon>Pseudomonadales</taxon>
        <taxon>Pseudomonadaceae</taxon>
        <taxon>Pseudomonas</taxon>
    </lineage>
</organism>
<dbReference type="AlphaFoldDB" id="A0A5E7M128"/>
<protein>
    <submittedName>
        <fullName evidence="1">Uncharacterized protein</fullName>
    </submittedName>
</protein>